<evidence type="ECO:0000259" key="18">
    <source>
        <dbReference type="PROSITE" id="PS50109"/>
    </source>
</evidence>
<dbReference type="EMBL" id="SLXV01000051">
    <property type="protein sequence ID" value="TCP62733.1"/>
    <property type="molecule type" value="Genomic_DNA"/>
</dbReference>
<evidence type="ECO:0000259" key="19">
    <source>
        <dbReference type="PROSITE" id="PS50885"/>
    </source>
</evidence>
<dbReference type="Pfam" id="PF00512">
    <property type="entry name" value="HisKA"/>
    <property type="match status" value="1"/>
</dbReference>
<evidence type="ECO:0000313" key="21">
    <source>
        <dbReference type="Proteomes" id="UP000294746"/>
    </source>
</evidence>
<dbReference type="GO" id="GO:0005886">
    <property type="term" value="C:plasma membrane"/>
    <property type="evidence" value="ECO:0007669"/>
    <property type="project" value="UniProtKB-SubCell"/>
</dbReference>
<evidence type="ECO:0000256" key="7">
    <source>
        <dbReference type="ARBA" id="ARBA00022692"/>
    </source>
</evidence>
<feature type="transmembrane region" description="Helical" evidence="17">
    <location>
        <begin position="6"/>
        <end position="31"/>
    </location>
</feature>
<keyword evidence="10" id="KW-0067">ATP-binding</keyword>
<comment type="catalytic activity">
    <reaction evidence="1">
        <text>ATP + protein L-histidine = ADP + protein N-phospho-L-histidine.</text>
        <dbReference type="EC" id="2.7.13.3"/>
    </reaction>
</comment>
<dbReference type="SUPFAM" id="SSF47384">
    <property type="entry name" value="Homodimeric domain of signal transducing histidine kinase"/>
    <property type="match status" value="1"/>
</dbReference>
<dbReference type="PROSITE" id="PS50109">
    <property type="entry name" value="HIS_KIN"/>
    <property type="match status" value="1"/>
</dbReference>
<proteinExistence type="predicted"/>
<feature type="transmembrane region" description="Helical" evidence="17">
    <location>
        <begin position="163"/>
        <end position="188"/>
    </location>
</feature>
<dbReference type="Proteomes" id="UP000294746">
    <property type="component" value="Unassembled WGS sequence"/>
</dbReference>
<keyword evidence="7 17" id="KW-0812">Transmembrane</keyword>
<dbReference type="SMART" id="SM00388">
    <property type="entry name" value="HisKA"/>
    <property type="match status" value="1"/>
</dbReference>
<dbReference type="SMART" id="SM00304">
    <property type="entry name" value="HAMP"/>
    <property type="match status" value="1"/>
</dbReference>
<dbReference type="OrthoDB" id="9813151at2"/>
<keyword evidence="4" id="KW-1003">Cell membrane</keyword>
<dbReference type="InterPro" id="IPR003594">
    <property type="entry name" value="HATPase_dom"/>
</dbReference>
<keyword evidence="21" id="KW-1185">Reference proteome</keyword>
<evidence type="ECO:0000256" key="12">
    <source>
        <dbReference type="ARBA" id="ARBA00023012"/>
    </source>
</evidence>
<evidence type="ECO:0000256" key="14">
    <source>
        <dbReference type="ARBA" id="ARBA00023136"/>
    </source>
</evidence>
<evidence type="ECO:0000256" key="5">
    <source>
        <dbReference type="ARBA" id="ARBA00022553"/>
    </source>
</evidence>
<dbReference type="RefSeq" id="WP_131849821.1">
    <property type="nucleotide sequence ID" value="NZ_SLXV01000051.1"/>
</dbReference>
<evidence type="ECO:0000256" key="2">
    <source>
        <dbReference type="ARBA" id="ARBA00004651"/>
    </source>
</evidence>
<evidence type="ECO:0000256" key="6">
    <source>
        <dbReference type="ARBA" id="ARBA00022679"/>
    </source>
</evidence>
<dbReference type="PRINTS" id="PR00344">
    <property type="entry name" value="BCTRLSENSOR"/>
</dbReference>
<evidence type="ECO:0000256" key="13">
    <source>
        <dbReference type="ARBA" id="ARBA00023026"/>
    </source>
</evidence>
<dbReference type="FunFam" id="3.30.565.10:FF:000006">
    <property type="entry name" value="Sensor histidine kinase WalK"/>
    <property type="match status" value="1"/>
</dbReference>
<dbReference type="AlphaFoldDB" id="A0A4R2RI91"/>
<organism evidence="20 21">
    <name type="scientific">Baia soyae</name>
    <dbReference type="NCBI Taxonomy" id="1544746"/>
    <lineage>
        <taxon>Bacteria</taxon>
        <taxon>Bacillati</taxon>
        <taxon>Bacillota</taxon>
        <taxon>Bacilli</taxon>
        <taxon>Bacillales</taxon>
        <taxon>Thermoactinomycetaceae</taxon>
        <taxon>Baia</taxon>
    </lineage>
</organism>
<keyword evidence="9 20" id="KW-0418">Kinase</keyword>
<dbReference type="PANTHER" id="PTHR45528">
    <property type="entry name" value="SENSOR HISTIDINE KINASE CPXA"/>
    <property type="match status" value="1"/>
</dbReference>
<dbReference type="SUPFAM" id="SSF158472">
    <property type="entry name" value="HAMP domain-like"/>
    <property type="match status" value="1"/>
</dbReference>
<dbReference type="PROSITE" id="PS50885">
    <property type="entry name" value="HAMP"/>
    <property type="match status" value="1"/>
</dbReference>
<dbReference type="Pfam" id="PF00672">
    <property type="entry name" value="HAMP"/>
    <property type="match status" value="1"/>
</dbReference>
<comment type="caution">
    <text evidence="20">The sequence shown here is derived from an EMBL/GenBank/DDBJ whole genome shotgun (WGS) entry which is preliminary data.</text>
</comment>
<evidence type="ECO:0000256" key="4">
    <source>
        <dbReference type="ARBA" id="ARBA00022475"/>
    </source>
</evidence>
<evidence type="ECO:0000256" key="16">
    <source>
        <dbReference type="ARBA" id="ARBA00040841"/>
    </source>
</evidence>
<reference evidence="20 21" key="1">
    <citation type="submission" date="2019-03" db="EMBL/GenBank/DDBJ databases">
        <title>Genomic Encyclopedia of Type Strains, Phase IV (KMG-IV): sequencing the most valuable type-strain genomes for metagenomic binning, comparative biology and taxonomic classification.</title>
        <authorList>
            <person name="Goeker M."/>
        </authorList>
    </citation>
    <scope>NUCLEOTIDE SEQUENCE [LARGE SCALE GENOMIC DNA]</scope>
    <source>
        <strain evidence="20 21">DSM 46831</strain>
    </source>
</reference>
<keyword evidence="14 17" id="KW-0472">Membrane</keyword>
<keyword evidence="8" id="KW-0547">Nucleotide-binding</keyword>
<dbReference type="InterPro" id="IPR004358">
    <property type="entry name" value="Sig_transdc_His_kin-like_C"/>
</dbReference>
<name>A0A4R2RI91_9BACL</name>
<dbReference type="Gene3D" id="3.30.565.10">
    <property type="entry name" value="Histidine kinase-like ATPase, C-terminal domain"/>
    <property type="match status" value="1"/>
</dbReference>
<dbReference type="InterPro" id="IPR036097">
    <property type="entry name" value="HisK_dim/P_sf"/>
</dbReference>
<dbReference type="FunFam" id="1.10.287.130:FF:000001">
    <property type="entry name" value="Two-component sensor histidine kinase"/>
    <property type="match status" value="1"/>
</dbReference>
<dbReference type="InterPro" id="IPR005467">
    <property type="entry name" value="His_kinase_dom"/>
</dbReference>
<evidence type="ECO:0000256" key="8">
    <source>
        <dbReference type="ARBA" id="ARBA00022741"/>
    </source>
</evidence>
<dbReference type="CDD" id="cd06225">
    <property type="entry name" value="HAMP"/>
    <property type="match status" value="1"/>
</dbReference>
<feature type="domain" description="Histidine kinase" evidence="18">
    <location>
        <begin position="245"/>
        <end position="461"/>
    </location>
</feature>
<dbReference type="GO" id="GO:0000155">
    <property type="term" value="F:phosphorelay sensor kinase activity"/>
    <property type="evidence" value="ECO:0007669"/>
    <property type="project" value="InterPro"/>
</dbReference>
<protein>
    <recommendedName>
        <fullName evidence="16">Heme sensor protein HssS</fullName>
        <ecNumber evidence="3">2.7.13.3</ecNumber>
    </recommendedName>
</protein>
<dbReference type="InterPro" id="IPR003661">
    <property type="entry name" value="HisK_dim/P_dom"/>
</dbReference>
<dbReference type="CDD" id="cd00082">
    <property type="entry name" value="HisKA"/>
    <property type="match status" value="1"/>
</dbReference>
<evidence type="ECO:0000256" key="11">
    <source>
        <dbReference type="ARBA" id="ARBA00022989"/>
    </source>
</evidence>
<evidence type="ECO:0000256" key="17">
    <source>
        <dbReference type="SAM" id="Phobius"/>
    </source>
</evidence>
<dbReference type="InterPro" id="IPR003660">
    <property type="entry name" value="HAMP_dom"/>
</dbReference>
<dbReference type="Gene3D" id="1.10.287.130">
    <property type="match status" value="1"/>
</dbReference>
<evidence type="ECO:0000256" key="9">
    <source>
        <dbReference type="ARBA" id="ARBA00022777"/>
    </source>
</evidence>
<dbReference type="InterPro" id="IPR036890">
    <property type="entry name" value="HATPase_C_sf"/>
</dbReference>
<gene>
    <name evidence="20" type="ORF">EDD57_15114</name>
</gene>
<dbReference type="Gene3D" id="6.10.340.10">
    <property type="match status" value="1"/>
</dbReference>
<evidence type="ECO:0000256" key="1">
    <source>
        <dbReference type="ARBA" id="ARBA00000085"/>
    </source>
</evidence>
<dbReference type="GO" id="GO:0005524">
    <property type="term" value="F:ATP binding"/>
    <property type="evidence" value="ECO:0007669"/>
    <property type="project" value="UniProtKB-KW"/>
</dbReference>
<evidence type="ECO:0000256" key="10">
    <source>
        <dbReference type="ARBA" id="ARBA00022840"/>
    </source>
</evidence>
<evidence type="ECO:0000256" key="15">
    <source>
        <dbReference type="ARBA" id="ARBA00037219"/>
    </source>
</evidence>
<accession>A0A4R2RI91</accession>
<dbReference type="EC" id="2.7.13.3" evidence="3"/>
<keyword evidence="13" id="KW-0843">Virulence</keyword>
<dbReference type="InterPro" id="IPR050398">
    <property type="entry name" value="HssS/ArlS-like"/>
</dbReference>
<dbReference type="SMART" id="SM00387">
    <property type="entry name" value="HATPase_c"/>
    <property type="match status" value="1"/>
</dbReference>
<keyword evidence="6" id="KW-0808">Transferase</keyword>
<comment type="function">
    <text evidence="15">Member of the two-component regulatory system HssS/HssR involved in intracellular heme homeostasis and tempering of staphylococcal virulence. HssS functions as a heme sensor histidine kinase which is autophosphorylated at a histidine residue and transfers its phosphate group to an aspartate residue of HssR. HssR/HssS activates the expression of hrtAB, an efflux pump, in response to extracellular heme, hemin, hemoglobin or blood.</text>
</comment>
<keyword evidence="5" id="KW-0597">Phosphoprotein</keyword>
<feature type="domain" description="HAMP" evidence="19">
    <location>
        <begin position="185"/>
        <end position="237"/>
    </location>
</feature>
<keyword evidence="11 17" id="KW-1133">Transmembrane helix</keyword>
<evidence type="ECO:0000256" key="3">
    <source>
        <dbReference type="ARBA" id="ARBA00012438"/>
    </source>
</evidence>
<dbReference type="Pfam" id="PF02518">
    <property type="entry name" value="HATPase_c"/>
    <property type="match status" value="1"/>
</dbReference>
<keyword evidence="12" id="KW-0902">Two-component regulatory system</keyword>
<dbReference type="SUPFAM" id="SSF55874">
    <property type="entry name" value="ATPase domain of HSP90 chaperone/DNA topoisomerase II/histidine kinase"/>
    <property type="match status" value="1"/>
</dbReference>
<sequence length="461" mass="52580">MKTLYSRFTITTICIMIVSGLFAFLGSNLYYQIKLKSFNDQKITQMTQTIVSFHHDNLGIPLGEYLQHISQLGYQIALFDERKEPTFFGKPFRMNHLSSSTIDQVLRGEVYHGIEQFPKEAFVTGFFDDELRNTIGMPIELNGKQQAVFLRPDIGYQFGEMRIFFAVLIALIIGLSVLFVLISTHYVVKPIRDLTHATKLVAQGEYDLYLPTQRKDEIGKLALTFSQMAQSVKNLDEMRQEFVSNVSHEIQSPLTSIQGFTKTLQTENLTKEQQQRYLEIVESESHRLSVLSKQLLTLASLDKEGGSIEKTDFDLSDQIKQVVFMSEWQWREKDLTIEMELPQTMIHADPKLLYQVWSNLIINSVKFTNPNGMVVVKIFSTHSNQKEVQVLIADTGIGIPNENLPSIFDRFYKVDPARTRNEHGTGLGLAITKKIIEIHGGSIEVTSREGNGTQFLIRLPV</sequence>
<evidence type="ECO:0000313" key="20">
    <source>
        <dbReference type="EMBL" id="TCP62733.1"/>
    </source>
</evidence>
<dbReference type="PANTHER" id="PTHR45528:SF11">
    <property type="entry name" value="HISTIDINE KINASE"/>
    <property type="match status" value="1"/>
</dbReference>
<comment type="subcellular location">
    <subcellularLocation>
        <location evidence="2">Cell membrane</location>
        <topology evidence="2">Multi-pass membrane protein</topology>
    </subcellularLocation>
</comment>